<dbReference type="Pfam" id="PF01475">
    <property type="entry name" value="FUR"/>
    <property type="match status" value="1"/>
</dbReference>
<keyword evidence="14" id="KW-1185">Reference proteome</keyword>
<feature type="binding site" evidence="12">
    <location>
        <position position="109"/>
    </location>
    <ligand>
        <name>Fe cation</name>
        <dbReference type="ChEBI" id="CHEBI:24875"/>
    </ligand>
</feature>
<evidence type="ECO:0000256" key="1">
    <source>
        <dbReference type="ARBA" id="ARBA00002997"/>
    </source>
</evidence>
<keyword evidence="12" id="KW-0408">Iron</keyword>
<evidence type="ECO:0000256" key="5">
    <source>
        <dbReference type="ARBA" id="ARBA00022490"/>
    </source>
</evidence>
<evidence type="ECO:0000256" key="4">
    <source>
        <dbReference type="ARBA" id="ARBA00020910"/>
    </source>
</evidence>
<evidence type="ECO:0000256" key="2">
    <source>
        <dbReference type="ARBA" id="ARBA00004496"/>
    </source>
</evidence>
<comment type="cofactor">
    <cofactor evidence="11">
        <name>Zn(2+)</name>
        <dbReference type="ChEBI" id="CHEBI:29105"/>
    </cofactor>
    <text evidence="11">Binds 1 zinc ion per subunit.</text>
</comment>
<dbReference type="RefSeq" id="WP_115313265.1">
    <property type="nucleotide sequence ID" value="NZ_CP066042.1"/>
</dbReference>
<gene>
    <name evidence="13" type="primary">zur</name>
    <name evidence="13" type="ORF">NCTC11807_01473</name>
</gene>
<evidence type="ECO:0000313" key="13">
    <source>
        <dbReference type="EMBL" id="SUM71528.1"/>
    </source>
</evidence>
<dbReference type="GO" id="GO:0045892">
    <property type="term" value="P:negative regulation of DNA-templated transcription"/>
    <property type="evidence" value="ECO:0007669"/>
    <property type="project" value="TreeGrafter"/>
</dbReference>
<comment type="cofactor">
    <cofactor evidence="12">
        <name>Mn(2+)</name>
        <dbReference type="ChEBI" id="CHEBI:29035"/>
    </cofactor>
    <cofactor evidence="12">
        <name>Fe(2+)</name>
        <dbReference type="ChEBI" id="CHEBI:29033"/>
    </cofactor>
    <text evidence="12">Binds 1 Mn(2+) or Fe(2+) ion per subunit.</text>
</comment>
<dbReference type="GO" id="GO:0005737">
    <property type="term" value="C:cytoplasm"/>
    <property type="evidence" value="ECO:0007669"/>
    <property type="project" value="UniProtKB-SubCell"/>
</dbReference>
<dbReference type="PANTHER" id="PTHR33202">
    <property type="entry name" value="ZINC UPTAKE REGULATION PROTEIN"/>
    <property type="match status" value="1"/>
</dbReference>
<evidence type="ECO:0000256" key="7">
    <source>
        <dbReference type="ARBA" id="ARBA00022833"/>
    </source>
</evidence>
<comment type="subcellular location">
    <subcellularLocation>
        <location evidence="2">Cytoplasm</location>
    </subcellularLocation>
</comment>
<dbReference type="GO" id="GO:0000976">
    <property type="term" value="F:transcription cis-regulatory region binding"/>
    <property type="evidence" value="ECO:0007669"/>
    <property type="project" value="TreeGrafter"/>
</dbReference>
<keyword evidence="10" id="KW-0804">Transcription</keyword>
<evidence type="ECO:0000256" key="9">
    <source>
        <dbReference type="ARBA" id="ARBA00023125"/>
    </source>
</evidence>
<evidence type="ECO:0000256" key="3">
    <source>
        <dbReference type="ARBA" id="ARBA00007957"/>
    </source>
</evidence>
<evidence type="ECO:0000256" key="6">
    <source>
        <dbReference type="ARBA" id="ARBA00022491"/>
    </source>
</evidence>
<dbReference type="InterPro" id="IPR002481">
    <property type="entry name" value="FUR"/>
</dbReference>
<dbReference type="Gene3D" id="1.10.10.10">
    <property type="entry name" value="Winged helix-like DNA-binding domain superfamily/Winged helix DNA-binding domain"/>
    <property type="match status" value="1"/>
</dbReference>
<dbReference type="AlphaFoldDB" id="A0A380H380"/>
<dbReference type="EMBL" id="UHDZ01000001">
    <property type="protein sequence ID" value="SUM71528.1"/>
    <property type="molecule type" value="Genomic_DNA"/>
</dbReference>
<evidence type="ECO:0000256" key="11">
    <source>
        <dbReference type="PIRSR" id="PIRSR602481-1"/>
    </source>
</evidence>
<dbReference type="InterPro" id="IPR036388">
    <property type="entry name" value="WH-like_DNA-bd_sf"/>
</dbReference>
<proteinExistence type="inferred from homology"/>
<feature type="binding site" evidence="11">
    <location>
        <position position="97"/>
    </location>
    <ligand>
        <name>Zn(2+)</name>
        <dbReference type="ChEBI" id="CHEBI:29105"/>
    </ligand>
</feature>
<dbReference type="InterPro" id="IPR036390">
    <property type="entry name" value="WH_DNA-bd_sf"/>
</dbReference>
<evidence type="ECO:0000256" key="12">
    <source>
        <dbReference type="PIRSR" id="PIRSR602481-2"/>
    </source>
</evidence>
<keyword evidence="5" id="KW-0963">Cytoplasm</keyword>
<keyword evidence="11" id="KW-0479">Metal-binding</keyword>
<accession>A0A380H380</accession>
<dbReference type="SUPFAM" id="SSF46785">
    <property type="entry name" value="Winged helix' DNA-binding domain"/>
    <property type="match status" value="1"/>
</dbReference>
<name>A0A380H380_9STAP</name>
<dbReference type="CDD" id="cd07153">
    <property type="entry name" value="Fur_like"/>
    <property type="match status" value="1"/>
</dbReference>
<keyword evidence="8" id="KW-0805">Transcription regulation</keyword>
<dbReference type="PANTHER" id="PTHR33202:SF1">
    <property type="entry name" value="FERRIC UPTAKE REGULATION PROTEIN"/>
    <property type="match status" value="1"/>
</dbReference>
<comment type="function">
    <text evidence="1">Acts as a global negative controlling element, employing Fe(2+) as a cofactor to bind the operator of the repressed genes.</text>
</comment>
<feature type="binding site" evidence="12">
    <location>
        <position position="88"/>
    </location>
    <ligand>
        <name>Fe cation</name>
        <dbReference type="ChEBI" id="CHEBI:24875"/>
    </ligand>
</feature>
<reference evidence="13 14" key="1">
    <citation type="submission" date="2018-06" db="EMBL/GenBank/DDBJ databases">
        <authorList>
            <consortium name="Pathogen Informatics"/>
            <person name="Doyle S."/>
        </authorList>
    </citation>
    <scope>NUCLEOTIDE SEQUENCE [LARGE SCALE GENOMIC DNA]</scope>
    <source>
        <strain evidence="13 14">NCTC11807</strain>
    </source>
</reference>
<feature type="binding site" evidence="11">
    <location>
        <position position="134"/>
    </location>
    <ligand>
        <name>Zn(2+)</name>
        <dbReference type="ChEBI" id="CHEBI:29105"/>
    </ligand>
</feature>
<sequence length="139" mass="16363">MNTNDAIKILKNNGLKYTSKRKDMIDIFVEEDKYVNAKHIQQNMDKDYPGISFDTIYRNLHLFRDLGIIESTELDGEMKFRIACMNHHHHHFICEKCGDTKVIDFCPIEQIKHYLPNVAIHTHKLEVYGICEPCQRKAQ</sequence>
<evidence type="ECO:0000256" key="8">
    <source>
        <dbReference type="ARBA" id="ARBA00023015"/>
    </source>
</evidence>
<feature type="binding site" evidence="11">
    <location>
        <position position="131"/>
    </location>
    <ligand>
        <name>Zn(2+)</name>
        <dbReference type="ChEBI" id="CHEBI:29105"/>
    </ligand>
</feature>
<keyword evidence="7 11" id="KW-0862">Zinc</keyword>
<feature type="binding site" evidence="12">
    <location>
        <position position="123"/>
    </location>
    <ligand>
        <name>Fe cation</name>
        <dbReference type="ChEBI" id="CHEBI:24875"/>
    </ligand>
</feature>
<protein>
    <recommendedName>
        <fullName evidence="4">Ferric uptake regulation protein</fullName>
    </recommendedName>
</protein>
<organism evidence="13 14">
    <name type="scientific">Staphylococcus saccharolyticus</name>
    <dbReference type="NCBI Taxonomy" id="33028"/>
    <lineage>
        <taxon>Bacteria</taxon>
        <taxon>Bacillati</taxon>
        <taxon>Bacillota</taxon>
        <taxon>Bacilli</taxon>
        <taxon>Bacillales</taxon>
        <taxon>Staphylococcaceae</taxon>
        <taxon>Staphylococcus</taxon>
    </lineage>
</organism>
<feature type="binding site" evidence="11">
    <location>
        <position position="94"/>
    </location>
    <ligand>
        <name>Zn(2+)</name>
        <dbReference type="ChEBI" id="CHEBI:29105"/>
    </ligand>
</feature>
<dbReference type="GO" id="GO:0008270">
    <property type="term" value="F:zinc ion binding"/>
    <property type="evidence" value="ECO:0007669"/>
    <property type="project" value="TreeGrafter"/>
</dbReference>
<dbReference type="GeneID" id="63936502"/>
<keyword evidence="9" id="KW-0238">DNA-binding</keyword>
<comment type="similarity">
    <text evidence="3">Belongs to the Fur family.</text>
</comment>
<evidence type="ECO:0000313" key="14">
    <source>
        <dbReference type="Proteomes" id="UP000255425"/>
    </source>
</evidence>
<dbReference type="Gene3D" id="3.30.1490.190">
    <property type="match status" value="1"/>
</dbReference>
<dbReference type="GO" id="GO:1900376">
    <property type="term" value="P:regulation of secondary metabolite biosynthetic process"/>
    <property type="evidence" value="ECO:0007669"/>
    <property type="project" value="TreeGrafter"/>
</dbReference>
<dbReference type="Proteomes" id="UP000255425">
    <property type="component" value="Unassembled WGS sequence"/>
</dbReference>
<keyword evidence="6" id="KW-0678">Repressor</keyword>
<dbReference type="GO" id="GO:0003700">
    <property type="term" value="F:DNA-binding transcription factor activity"/>
    <property type="evidence" value="ECO:0007669"/>
    <property type="project" value="InterPro"/>
</dbReference>
<evidence type="ECO:0000256" key="10">
    <source>
        <dbReference type="ARBA" id="ARBA00023163"/>
    </source>
</evidence>
<dbReference type="InterPro" id="IPR043135">
    <property type="entry name" value="Fur_C"/>
</dbReference>